<dbReference type="PANTHER" id="PTHR43280:SF28">
    <property type="entry name" value="HTH-TYPE TRANSCRIPTIONAL ACTIVATOR RHAS"/>
    <property type="match status" value="1"/>
</dbReference>
<organism evidence="5 6">
    <name type="scientific">Paenibacillus turicensis</name>
    <dbReference type="NCBI Taxonomy" id="160487"/>
    <lineage>
        <taxon>Bacteria</taxon>
        <taxon>Bacillati</taxon>
        <taxon>Bacillota</taxon>
        <taxon>Bacilli</taxon>
        <taxon>Bacillales</taxon>
        <taxon>Paenibacillaceae</taxon>
        <taxon>Paenibacillus</taxon>
    </lineage>
</organism>
<dbReference type="Pfam" id="PF12833">
    <property type="entry name" value="HTH_18"/>
    <property type="match status" value="1"/>
</dbReference>
<accession>A0ABS4FZI0</accession>
<dbReference type="InterPro" id="IPR037923">
    <property type="entry name" value="HTH-like"/>
</dbReference>
<dbReference type="Proteomes" id="UP001519272">
    <property type="component" value="Unassembled WGS sequence"/>
</dbReference>
<evidence type="ECO:0000259" key="4">
    <source>
        <dbReference type="PROSITE" id="PS01124"/>
    </source>
</evidence>
<dbReference type="InterPro" id="IPR009057">
    <property type="entry name" value="Homeodomain-like_sf"/>
</dbReference>
<evidence type="ECO:0000313" key="6">
    <source>
        <dbReference type="Proteomes" id="UP001519272"/>
    </source>
</evidence>
<dbReference type="SUPFAM" id="SSF51215">
    <property type="entry name" value="Regulatory protein AraC"/>
    <property type="match status" value="1"/>
</dbReference>
<dbReference type="PROSITE" id="PS00041">
    <property type="entry name" value="HTH_ARAC_FAMILY_1"/>
    <property type="match status" value="1"/>
</dbReference>
<dbReference type="InterPro" id="IPR018060">
    <property type="entry name" value="HTH_AraC"/>
</dbReference>
<keyword evidence="3" id="KW-0804">Transcription</keyword>
<dbReference type="Pfam" id="PF07883">
    <property type="entry name" value="Cupin_2"/>
    <property type="match status" value="1"/>
</dbReference>
<dbReference type="PROSITE" id="PS01124">
    <property type="entry name" value="HTH_ARAC_FAMILY_2"/>
    <property type="match status" value="1"/>
</dbReference>
<comment type="caution">
    <text evidence="5">The sequence shown here is derived from an EMBL/GenBank/DDBJ whole genome shotgun (WGS) entry which is preliminary data.</text>
</comment>
<protein>
    <submittedName>
        <fullName evidence="5">AraC-like DNA-binding protein</fullName>
    </submittedName>
</protein>
<dbReference type="CDD" id="cd02208">
    <property type="entry name" value="cupin_RmlC-like"/>
    <property type="match status" value="1"/>
</dbReference>
<evidence type="ECO:0000313" key="5">
    <source>
        <dbReference type="EMBL" id="MBP1907768.1"/>
    </source>
</evidence>
<reference evidence="5 6" key="1">
    <citation type="submission" date="2021-03" db="EMBL/GenBank/DDBJ databases">
        <title>Genomic Encyclopedia of Type Strains, Phase IV (KMG-IV): sequencing the most valuable type-strain genomes for metagenomic binning, comparative biology and taxonomic classification.</title>
        <authorList>
            <person name="Goeker M."/>
        </authorList>
    </citation>
    <scope>NUCLEOTIDE SEQUENCE [LARGE SCALE GENOMIC DNA]</scope>
    <source>
        <strain evidence="5 6">DSM 14349</strain>
    </source>
</reference>
<dbReference type="Gene3D" id="2.60.120.10">
    <property type="entry name" value="Jelly Rolls"/>
    <property type="match status" value="1"/>
</dbReference>
<evidence type="ECO:0000256" key="1">
    <source>
        <dbReference type="ARBA" id="ARBA00023015"/>
    </source>
</evidence>
<evidence type="ECO:0000256" key="2">
    <source>
        <dbReference type="ARBA" id="ARBA00023125"/>
    </source>
</evidence>
<keyword evidence="1" id="KW-0805">Transcription regulation</keyword>
<feature type="domain" description="HTH araC/xylS-type" evidence="4">
    <location>
        <begin position="188"/>
        <end position="286"/>
    </location>
</feature>
<keyword evidence="2" id="KW-0238">DNA-binding</keyword>
<dbReference type="InterPro" id="IPR018062">
    <property type="entry name" value="HTH_AraC-typ_CS"/>
</dbReference>
<proteinExistence type="predicted"/>
<dbReference type="SUPFAM" id="SSF46689">
    <property type="entry name" value="Homeodomain-like"/>
    <property type="match status" value="2"/>
</dbReference>
<dbReference type="PANTHER" id="PTHR43280">
    <property type="entry name" value="ARAC-FAMILY TRANSCRIPTIONAL REGULATOR"/>
    <property type="match status" value="1"/>
</dbReference>
<dbReference type="RefSeq" id="WP_210091340.1">
    <property type="nucleotide sequence ID" value="NZ_JAGGKG010000034.1"/>
</dbReference>
<name>A0ABS4FZI0_9BACL</name>
<gene>
    <name evidence="5" type="ORF">J2Z32_004449</name>
</gene>
<dbReference type="SMART" id="SM00342">
    <property type="entry name" value="HTH_ARAC"/>
    <property type="match status" value="1"/>
</dbReference>
<dbReference type="InterPro" id="IPR013096">
    <property type="entry name" value="Cupin_2"/>
</dbReference>
<dbReference type="Gene3D" id="1.10.10.60">
    <property type="entry name" value="Homeodomain-like"/>
    <property type="match status" value="2"/>
</dbReference>
<dbReference type="EMBL" id="JAGGKG010000034">
    <property type="protein sequence ID" value="MBP1907768.1"/>
    <property type="molecule type" value="Genomic_DNA"/>
</dbReference>
<evidence type="ECO:0000256" key="3">
    <source>
        <dbReference type="ARBA" id="ARBA00023163"/>
    </source>
</evidence>
<keyword evidence="6" id="KW-1185">Reference proteome</keyword>
<dbReference type="InterPro" id="IPR014710">
    <property type="entry name" value="RmlC-like_jellyroll"/>
</dbReference>
<sequence>MRAYHENRLYSSKQPFYVSQFENFNFLAHWHTDVEVIYVCEGSIRIGINSESRLLHAGDIAICSSGDIHYYDSHSSTSTMILIIFHPSLIGCTGSWPPQSRFVSPFMDINDANHATNEQFVALPQHRQEITELILKMKQEVDKKEPYYENVTVGMIHTLCGLLLRHIPSRQIDLSGDNRRILNMKIMQEVLDYLETNYMNGVKLEEAAKQAKMSLFHFSRFFKNITGMSYTSYLNRLRIDKAEEMIMSTQQTMLEIALECGFTNVRTFNRVFKQLKQCKPTDLRFPK</sequence>